<feature type="chain" id="PRO_5010357044" description="DUF3108 domain-containing protein" evidence="1">
    <location>
        <begin position="43"/>
        <end position="291"/>
    </location>
</feature>
<evidence type="ECO:0008006" key="4">
    <source>
        <dbReference type="Google" id="ProtNLM"/>
    </source>
</evidence>
<dbReference type="RefSeq" id="WP_008998202.1">
    <property type="nucleotide sequence ID" value="NZ_CAKJYS010000001.1"/>
</dbReference>
<evidence type="ECO:0000313" key="3">
    <source>
        <dbReference type="Proteomes" id="UP000183670"/>
    </source>
</evidence>
<accession>A0A1G6GBI6</accession>
<evidence type="ECO:0000313" key="2">
    <source>
        <dbReference type="EMBL" id="SDB79193.1"/>
    </source>
</evidence>
<dbReference type="EMBL" id="FMYE01000064">
    <property type="protein sequence ID" value="SDB79193.1"/>
    <property type="molecule type" value="Genomic_DNA"/>
</dbReference>
<dbReference type="Proteomes" id="UP000183670">
    <property type="component" value="Unassembled WGS sequence"/>
</dbReference>
<proteinExistence type="predicted"/>
<gene>
    <name evidence="2" type="ORF">SAMN05192581_106417</name>
</gene>
<sequence>MKTRRKRIGNEIVRTAVVSVRRNFIIGLVALLMGAFALPASAQCEAKNDAFQSGEHVMYDLYFNWKFVWVKAGLASLTTNATTYHSQPAYRINLLALGSKRADFFFKMRDTLTCVIGEKLEPRYFRKGAEEGKRYTVDEAWFSYKDGLCLVNQKRTYRDGAFNESEDSDSRCIYDMLSILAQARSYDPADYKVGDKIKFPMATGRKVEEQTLIYRGKENVKAENGVTYRCLIFSLVEYDKKGKEKEVITFFVTDDLNHLPVRLDLFLNFGSAKAFLNNVTGNRHPLTSIVK</sequence>
<dbReference type="Pfam" id="PF11306">
    <property type="entry name" value="DUF3108"/>
    <property type="match status" value="1"/>
</dbReference>
<name>A0A1G6GBI6_BACOV</name>
<dbReference type="AlphaFoldDB" id="A0A1G6GBI6"/>
<feature type="signal peptide" evidence="1">
    <location>
        <begin position="1"/>
        <end position="42"/>
    </location>
</feature>
<keyword evidence="1" id="KW-0732">Signal</keyword>
<dbReference type="InterPro" id="IPR021457">
    <property type="entry name" value="DUF3108"/>
</dbReference>
<organism evidence="2 3">
    <name type="scientific">Bacteroides ovatus</name>
    <dbReference type="NCBI Taxonomy" id="28116"/>
    <lineage>
        <taxon>Bacteria</taxon>
        <taxon>Pseudomonadati</taxon>
        <taxon>Bacteroidota</taxon>
        <taxon>Bacteroidia</taxon>
        <taxon>Bacteroidales</taxon>
        <taxon>Bacteroidaceae</taxon>
        <taxon>Bacteroides</taxon>
    </lineage>
</organism>
<reference evidence="2 3" key="1">
    <citation type="submission" date="2016-10" db="EMBL/GenBank/DDBJ databases">
        <authorList>
            <person name="de Groot N.N."/>
        </authorList>
    </citation>
    <scope>NUCLEOTIDE SEQUENCE [LARGE SCALE GENOMIC DNA]</scope>
    <source>
        <strain evidence="2 3">NLAE-zl-C500</strain>
    </source>
</reference>
<protein>
    <recommendedName>
        <fullName evidence="4">DUF3108 domain-containing protein</fullName>
    </recommendedName>
</protein>
<evidence type="ECO:0000256" key="1">
    <source>
        <dbReference type="SAM" id="SignalP"/>
    </source>
</evidence>